<keyword evidence="7 17" id="KW-0679">Respiratory chain</keyword>
<feature type="transmembrane region" description="Helical" evidence="17">
    <location>
        <begin position="59"/>
        <end position="78"/>
    </location>
</feature>
<feature type="transmembrane region" description="Helical" evidence="17">
    <location>
        <begin position="109"/>
        <end position="133"/>
    </location>
</feature>
<dbReference type="PANTHER" id="PTHR43507">
    <property type="entry name" value="NADH-UBIQUINONE OXIDOREDUCTASE CHAIN 4"/>
    <property type="match status" value="1"/>
</dbReference>
<feature type="transmembrane region" description="Helical" evidence="17">
    <location>
        <begin position="21"/>
        <end position="39"/>
    </location>
</feature>
<keyword evidence="12 17" id="KW-0520">NAD</keyword>
<keyword evidence="9" id="KW-1278">Translocase</keyword>
<dbReference type="EC" id="7.1.1.2" evidence="4 17"/>
<evidence type="ECO:0000256" key="8">
    <source>
        <dbReference type="ARBA" id="ARBA00022692"/>
    </source>
</evidence>
<comment type="similarity">
    <text evidence="3 17">Belongs to the complex I subunit 4 family.</text>
</comment>
<keyword evidence="15 17" id="KW-0472">Membrane</keyword>
<evidence type="ECO:0000256" key="10">
    <source>
        <dbReference type="ARBA" id="ARBA00022982"/>
    </source>
</evidence>
<dbReference type="GO" id="GO:0008137">
    <property type="term" value="F:NADH dehydrogenase (ubiquinone) activity"/>
    <property type="evidence" value="ECO:0007669"/>
    <property type="project" value="UniProtKB-UniRule"/>
</dbReference>
<dbReference type="EMBL" id="KJ577600">
    <property type="protein sequence ID" value="AIA77222.1"/>
    <property type="molecule type" value="Genomic_DNA"/>
</dbReference>
<evidence type="ECO:0000256" key="7">
    <source>
        <dbReference type="ARBA" id="ARBA00022660"/>
    </source>
</evidence>
<feature type="transmembrane region" description="Helical" evidence="17">
    <location>
        <begin position="376"/>
        <end position="402"/>
    </location>
</feature>
<geneLocation type="mitochondrion" evidence="19"/>
<dbReference type="PANTHER" id="PTHR43507:SF20">
    <property type="entry name" value="NADH-UBIQUINONE OXIDOREDUCTASE CHAIN 4"/>
    <property type="match status" value="1"/>
</dbReference>
<dbReference type="PRINTS" id="PR01437">
    <property type="entry name" value="NUOXDRDTASE4"/>
</dbReference>
<comment type="catalytic activity">
    <reaction evidence="16 17">
        <text>a ubiquinone + NADH + 5 H(+)(in) = a ubiquinol + NAD(+) + 4 H(+)(out)</text>
        <dbReference type="Rhea" id="RHEA:29091"/>
        <dbReference type="Rhea" id="RHEA-COMP:9565"/>
        <dbReference type="Rhea" id="RHEA-COMP:9566"/>
        <dbReference type="ChEBI" id="CHEBI:15378"/>
        <dbReference type="ChEBI" id="CHEBI:16389"/>
        <dbReference type="ChEBI" id="CHEBI:17976"/>
        <dbReference type="ChEBI" id="CHEBI:57540"/>
        <dbReference type="ChEBI" id="CHEBI:57945"/>
        <dbReference type="EC" id="7.1.1.2"/>
    </reaction>
</comment>
<dbReference type="GO" id="GO:0042773">
    <property type="term" value="P:ATP synthesis coupled electron transport"/>
    <property type="evidence" value="ECO:0007669"/>
    <property type="project" value="InterPro"/>
</dbReference>
<proteinExistence type="inferred from homology"/>
<evidence type="ECO:0000256" key="16">
    <source>
        <dbReference type="ARBA" id="ARBA00049551"/>
    </source>
</evidence>
<keyword evidence="14 17" id="KW-0496">Mitochondrion</keyword>
<comment type="function">
    <text evidence="17">Core subunit of the mitochondrial membrane respiratory chain NADH dehydrogenase (Complex I) which catalyzes electron transfer from NADH through the respiratory chain, using ubiquinone as an electron acceptor. Essential for the catalytic activity and assembly of complex I.</text>
</comment>
<sequence length="439" mass="51132">MMKFNLMLMMMIMITFYNCQNFLLFNIMMIIVMLFLFIINFNSMLFESNIIYEMFNSNLSNYLMLLSLWILLIMLLTLNKTTIELKMCILTMLFLLLMLMNAFSVNNLFYFFIFFEGSLIPTLYLILGWGLYYERIQASLYMILYTMLGSIPLLIMISKVLMDYSTSNLMILKMMNMNYSNMHYFMFILAFLMKLPMFTMHLWLPKAHVEAPVFGSMILAAIMLKLGSYGLYQINLMMMNLTLNNSMFLISLSMIGGIYLSMKCLMQIDSKILIAYSSVVHMSMLLSSMMTLNNLGMLGAMMMMIAHGLSSSGMFLLINIIYERSKSRSLLINNGLINLIPSFMLMNFLICSSNMATPPTLNLFSEILMMSSLLNFNLILFSIIMLLSLLSSFYSLYLYSFLSHGQLKFNMKFSFNINSKEYLIMMLHWIPLNLLMFNF</sequence>
<dbReference type="GO" id="GO:0048039">
    <property type="term" value="F:ubiquinone binding"/>
    <property type="evidence" value="ECO:0007669"/>
    <property type="project" value="TreeGrafter"/>
</dbReference>
<accession>A0A096XL93</accession>
<comment type="function">
    <text evidence="1">Core subunit of the mitochondrial membrane respiratory chain NADH dehydrogenase (Complex I) that is believed to belong to the minimal assembly required for catalysis. Complex I functions in the transfer of electrons from NADH to the respiratory chain. The immediate electron acceptor for the enzyme is believed to be ubiquinone.</text>
</comment>
<dbReference type="GO" id="GO:0031966">
    <property type="term" value="C:mitochondrial membrane"/>
    <property type="evidence" value="ECO:0007669"/>
    <property type="project" value="UniProtKB-SubCell"/>
</dbReference>
<evidence type="ECO:0000256" key="1">
    <source>
        <dbReference type="ARBA" id="ARBA00003257"/>
    </source>
</evidence>
<evidence type="ECO:0000256" key="5">
    <source>
        <dbReference type="ARBA" id="ARBA00021006"/>
    </source>
</evidence>
<dbReference type="GO" id="GO:0003954">
    <property type="term" value="F:NADH dehydrogenase activity"/>
    <property type="evidence" value="ECO:0007669"/>
    <property type="project" value="TreeGrafter"/>
</dbReference>
<feature type="transmembrane region" description="Helical" evidence="17">
    <location>
        <begin position="182"/>
        <end position="204"/>
    </location>
</feature>
<evidence type="ECO:0000256" key="4">
    <source>
        <dbReference type="ARBA" id="ARBA00012944"/>
    </source>
</evidence>
<evidence type="ECO:0000256" key="2">
    <source>
        <dbReference type="ARBA" id="ARBA00004225"/>
    </source>
</evidence>
<dbReference type="GO" id="GO:0015990">
    <property type="term" value="P:electron transport coupled proton transport"/>
    <property type="evidence" value="ECO:0007669"/>
    <property type="project" value="TreeGrafter"/>
</dbReference>
<evidence type="ECO:0000256" key="17">
    <source>
        <dbReference type="RuleBase" id="RU003297"/>
    </source>
</evidence>
<evidence type="ECO:0000256" key="14">
    <source>
        <dbReference type="ARBA" id="ARBA00023128"/>
    </source>
</evidence>
<evidence type="ECO:0000256" key="9">
    <source>
        <dbReference type="ARBA" id="ARBA00022967"/>
    </source>
</evidence>
<reference evidence="19" key="1">
    <citation type="journal article" date="2014" name="Genome Biol. Evol.">
        <title>Evolutionary dynamics of the mitochondrial genome in the evaniomorpha (hymenoptera)?a group with an intermediate rate of gene rearrangement.</title>
        <authorList>
            <person name="Mao M."/>
            <person name="Gibson T."/>
            <person name="Dowton M."/>
        </authorList>
    </citation>
    <scope>NUCLEOTIDE SEQUENCE</scope>
</reference>
<evidence type="ECO:0000256" key="13">
    <source>
        <dbReference type="ARBA" id="ARBA00023075"/>
    </source>
</evidence>
<dbReference type="AlphaFoldDB" id="A0A096XL93"/>
<evidence type="ECO:0000256" key="15">
    <source>
        <dbReference type="ARBA" id="ARBA00023136"/>
    </source>
</evidence>
<protein>
    <recommendedName>
        <fullName evidence="5 17">NADH-ubiquinone oxidoreductase chain 4</fullName>
        <ecNumber evidence="4 17">7.1.1.2</ecNumber>
    </recommendedName>
</protein>
<organism evidence="19">
    <name type="scientific">Megalyra sp. MM-2014</name>
    <dbReference type="NCBI Taxonomy" id="1503221"/>
    <lineage>
        <taxon>Eukaryota</taxon>
        <taxon>Metazoa</taxon>
        <taxon>Ecdysozoa</taxon>
        <taxon>Arthropoda</taxon>
        <taxon>Hexapoda</taxon>
        <taxon>Insecta</taxon>
        <taxon>Pterygota</taxon>
        <taxon>Neoptera</taxon>
        <taxon>Endopterygota</taxon>
        <taxon>Hymenoptera</taxon>
        <taxon>Apocrita</taxon>
        <taxon>Megalyroidea</taxon>
        <taxon>Megalyridae</taxon>
        <taxon>Megalyra</taxon>
    </lineage>
</organism>
<feature type="transmembrane region" description="Helical" evidence="17">
    <location>
        <begin position="211"/>
        <end position="232"/>
    </location>
</feature>
<feature type="transmembrane region" description="Helical" evidence="17">
    <location>
        <begin position="238"/>
        <end position="260"/>
    </location>
</feature>
<keyword evidence="13 17" id="KW-0830">Ubiquinone</keyword>
<evidence type="ECO:0000256" key="6">
    <source>
        <dbReference type="ARBA" id="ARBA00022448"/>
    </source>
</evidence>
<dbReference type="Pfam" id="PF00361">
    <property type="entry name" value="Proton_antipo_M"/>
    <property type="match status" value="1"/>
</dbReference>
<dbReference type="InterPro" id="IPR003918">
    <property type="entry name" value="NADH_UbQ_OxRdtase"/>
</dbReference>
<feature type="transmembrane region" description="Helical" evidence="17">
    <location>
        <begin position="85"/>
        <end position="103"/>
    </location>
</feature>
<evidence type="ECO:0000256" key="3">
    <source>
        <dbReference type="ARBA" id="ARBA00009025"/>
    </source>
</evidence>
<feature type="transmembrane region" description="Helical" evidence="17">
    <location>
        <begin position="298"/>
        <end position="322"/>
    </location>
</feature>
<evidence type="ECO:0000313" key="19">
    <source>
        <dbReference type="EMBL" id="AIA77222.1"/>
    </source>
</evidence>
<evidence type="ECO:0000256" key="11">
    <source>
        <dbReference type="ARBA" id="ARBA00022989"/>
    </source>
</evidence>
<comment type="subcellular location">
    <subcellularLocation>
        <location evidence="2 17">Mitochondrion membrane</location>
        <topology evidence="2 17">Multi-pass membrane protein</topology>
    </subcellularLocation>
</comment>
<name>A0A096XL93_9HYME</name>
<gene>
    <name evidence="19" type="primary">ND4</name>
</gene>
<keyword evidence="11 17" id="KW-1133">Transmembrane helix</keyword>
<feature type="transmembrane region" description="Helical" evidence="17">
    <location>
        <begin position="140"/>
        <end position="162"/>
    </location>
</feature>
<feature type="transmembrane region" description="Helical" evidence="17">
    <location>
        <begin position="272"/>
        <end position="292"/>
    </location>
</feature>
<evidence type="ECO:0000256" key="12">
    <source>
        <dbReference type="ARBA" id="ARBA00023027"/>
    </source>
</evidence>
<keyword evidence="10 17" id="KW-0249">Electron transport</keyword>
<dbReference type="InterPro" id="IPR001750">
    <property type="entry name" value="ND/Mrp_TM"/>
</dbReference>
<feature type="domain" description="NADH:quinone oxidoreductase/Mrp antiporter transmembrane" evidence="18">
    <location>
        <begin position="106"/>
        <end position="390"/>
    </location>
</feature>
<keyword evidence="8 17" id="KW-0812">Transmembrane</keyword>
<evidence type="ECO:0000259" key="18">
    <source>
        <dbReference type="Pfam" id="PF00361"/>
    </source>
</evidence>
<keyword evidence="6 17" id="KW-0813">Transport</keyword>
<feature type="transmembrane region" description="Helical" evidence="17">
    <location>
        <begin position="334"/>
        <end position="356"/>
    </location>
</feature>